<feature type="compositionally biased region" description="Basic and acidic residues" evidence="3">
    <location>
        <begin position="29"/>
        <end position="40"/>
    </location>
</feature>
<proteinExistence type="predicted"/>
<sequence>MNNAEFSRLLTTNDTELIAELTRPRKRLKPDNPAREERKARYAKYGKKGKGKGDGKGDGKGKTVAEGNGNPQVAAPPATRDRAKERREAQGEYAHIAAEWENHADVSVDQSKYLGGDFDHTHLVKGLDHALLSKVRTELNKQQRVDEVQQLRTERKAKGKKQKTFETELARKVWHTVVETLHPHHSTFEQRMQNMGKAMSMGQRIRGAPSVFLPGRMSYEIDTVGKEDIPRIIYMSKEDAPSVDWSKKVAHVLPGTVARVRGSLQKAAEERKQRKQNKANEVQTPYTVAQKVTVSKHKATDHENDIFENAGGFNPAEVVENSKREVKSEPSQSQSRSYFEDAGSNKYNRSRDAQLDPRDLVVEEGTETSASASNAPAFEPAERFQGPRAGWAFKMGAQGLGYYRDVASSSGATTQTSTERRQRPRASRAQPVPVEDDAYGECFPDSGMVHALIHTGEEGSDEEGDSKKKKKGEDGQDKANGPKQKGVPGEPKKKNKMTAAQQWQKIDGMIKKNSHSSMADLEAHASRRGEPTPRDVRIHSTPVPGRYATPAHRTPRP</sequence>
<feature type="domain" description="RED-like N-terminal" evidence="4">
    <location>
        <begin position="79"/>
        <end position="247"/>
    </location>
</feature>
<dbReference type="Pfam" id="PF07808">
    <property type="entry name" value="RED_N"/>
    <property type="match status" value="1"/>
</dbReference>
<organism evidence="5">
    <name type="scientific">Noctiluca scintillans</name>
    <name type="common">Sea sparkle</name>
    <name type="synonym">Red tide dinoflagellate</name>
    <dbReference type="NCBI Taxonomy" id="2966"/>
    <lineage>
        <taxon>Eukaryota</taxon>
        <taxon>Sar</taxon>
        <taxon>Alveolata</taxon>
        <taxon>Dinophyceae</taxon>
        <taxon>Noctilucales</taxon>
        <taxon>Noctilucaceae</taxon>
        <taxon>Noctiluca</taxon>
    </lineage>
</organism>
<feature type="region of interest" description="Disordered" evidence="3">
    <location>
        <begin position="264"/>
        <end position="288"/>
    </location>
</feature>
<reference evidence="5" key="1">
    <citation type="submission" date="2021-01" db="EMBL/GenBank/DDBJ databases">
        <authorList>
            <person name="Corre E."/>
            <person name="Pelletier E."/>
            <person name="Niang G."/>
            <person name="Scheremetjew M."/>
            <person name="Finn R."/>
            <person name="Kale V."/>
            <person name="Holt S."/>
            <person name="Cochrane G."/>
            <person name="Meng A."/>
            <person name="Brown T."/>
            <person name="Cohen L."/>
        </authorList>
    </citation>
    <scope>NUCLEOTIDE SEQUENCE</scope>
</reference>
<evidence type="ECO:0000313" key="5">
    <source>
        <dbReference type="EMBL" id="CAD8871776.1"/>
    </source>
</evidence>
<feature type="compositionally biased region" description="Basic and acidic residues" evidence="3">
    <location>
        <begin position="51"/>
        <end position="63"/>
    </location>
</feature>
<feature type="region of interest" description="Disordered" evidence="3">
    <location>
        <begin position="408"/>
        <end position="557"/>
    </location>
</feature>
<evidence type="ECO:0000256" key="1">
    <source>
        <dbReference type="ARBA" id="ARBA00004123"/>
    </source>
</evidence>
<protein>
    <recommendedName>
        <fullName evidence="4">RED-like N-terminal domain-containing protein</fullName>
    </recommendedName>
</protein>
<dbReference type="PANTHER" id="PTHR12765">
    <property type="entry name" value="RED PROTEIN IK FACTOR CYTOKINE IK"/>
    <property type="match status" value="1"/>
</dbReference>
<feature type="compositionally biased region" description="Polar residues" evidence="3">
    <location>
        <begin position="279"/>
        <end position="288"/>
    </location>
</feature>
<feature type="compositionally biased region" description="Basic and acidic residues" evidence="3">
    <location>
        <begin position="521"/>
        <end position="538"/>
    </location>
</feature>
<evidence type="ECO:0000256" key="2">
    <source>
        <dbReference type="ARBA" id="ARBA00023242"/>
    </source>
</evidence>
<dbReference type="EMBL" id="HBFQ01064994">
    <property type="protein sequence ID" value="CAD8871776.1"/>
    <property type="molecule type" value="Transcribed_RNA"/>
</dbReference>
<feature type="compositionally biased region" description="Basic and acidic residues" evidence="3">
    <location>
        <begin position="349"/>
        <end position="361"/>
    </location>
</feature>
<feature type="compositionally biased region" description="Basic and acidic residues" evidence="3">
    <location>
        <begin position="79"/>
        <end position="90"/>
    </location>
</feature>
<feature type="compositionally biased region" description="Low complexity" evidence="3">
    <location>
        <begin position="408"/>
        <end position="417"/>
    </location>
</feature>
<name>A0A7S1B1B8_NOCSC</name>
<keyword evidence="2" id="KW-0539">Nucleus</keyword>
<feature type="region of interest" description="Disordered" evidence="3">
    <location>
        <begin position="321"/>
        <end position="383"/>
    </location>
</feature>
<dbReference type="InterPro" id="IPR012916">
    <property type="entry name" value="RED_N"/>
</dbReference>
<dbReference type="AlphaFoldDB" id="A0A7S1B1B8"/>
<gene>
    <name evidence="5" type="ORF">NSCI0253_LOCUS46133</name>
</gene>
<dbReference type="GO" id="GO:0005634">
    <property type="term" value="C:nucleus"/>
    <property type="evidence" value="ECO:0007669"/>
    <property type="project" value="UniProtKB-SubCell"/>
</dbReference>
<feature type="region of interest" description="Disordered" evidence="3">
    <location>
        <begin position="17"/>
        <end position="90"/>
    </location>
</feature>
<dbReference type="InterPro" id="IPR039896">
    <property type="entry name" value="Red-like"/>
</dbReference>
<evidence type="ECO:0000256" key="3">
    <source>
        <dbReference type="SAM" id="MobiDB-lite"/>
    </source>
</evidence>
<accession>A0A7S1B1B8</accession>
<evidence type="ECO:0000259" key="4">
    <source>
        <dbReference type="Pfam" id="PF07808"/>
    </source>
</evidence>
<feature type="compositionally biased region" description="Basic residues" evidence="3">
    <location>
        <begin position="41"/>
        <end position="50"/>
    </location>
</feature>
<comment type="subcellular location">
    <subcellularLocation>
        <location evidence="1">Nucleus</location>
    </subcellularLocation>
</comment>